<feature type="active site" description="Proton donor/acceptor" evidence="9">
    <location>
        <position position="202"/>
    </location>
</feature>
<dbReference type="EC" id="3.4.13.22" evidence="9"/>
<feature type="binding site" evidence="9">
    <location>
        <position position="205"/>
    </location>
    <ligand>
        <name>Zn(2+)</name>
        <dbReference type="ChEBI" id="CHEBI:29105"/>
        <note>catalytic</note>
    </ligand>
</feature>
<proteinExistence type="inferred from homology"/>
<dbReference type="OrthoDB" id="9801430at2"/>
<keyword evidence="3 9" id="KW-0479">Metal-binding</keyword>
<keyword evidence="4 9" id="KW-0378">Hydrolase</keyword>
<dbReference type="GO" id="GO:0008270">
    <property type="term" value="F:zinc ion binding"/>
    <property type="evidence" value="ECO:0007669"/>
    <property type="project" value="UniProtKB-UniRule"/>
</dbReference>
<dbReference type="InterPro" id="IPR000755">
    <property type="entry name" value="A_A_dipeptidase"/>
</dbReference>
<evidence type="ECO:0000256" key="6">
    <source>
        <dbReference type="ARBA" id="ARBA00022997"/>
    </source>
</evidence>
<dbReference type="PROSITE" id="PS00018">
    <property type="entry name" value="EF_HAND_1"/>
    <property type="match status" value="1"/>
</dbReference>
<dbReference type="CDD" id="cd14840">
    <property type="entry name" value="D-Ala-D-Ala_dipeptidase_Aad"/>
    <property type="match status" value="1"/>
</dbReference>
<dbReference type="SUPFAM" id="SSF55166">
    <property type="entry name" value="Hedgehog/DD-peptidase"/>
    <property type="match status" value="1"/>
</dbReference>
<comment type="catalytic activity">
    <reaction evidence="1 9">
        <text>D-alanyl-D-alanine + H2O = 2 D-alanine</text>
        <dbReference type="Rhea" id="RHEA:20661"/>
        <dbReference type="ChEBI" id="CHEBI:15377"/>
        <dbReference type="ChEBI" id="CHEBI:57416"/>
        <dbReference type="ChEBI" id="CHEBI:57822"/>
        <dbReference type="EC" id="3.4.13.22"/>
    </reaction>
</comment>
<evidence type="ECO:0000256" key="9">
    <source>
        <dbReference type="HAMAP-Rule" id="MF_01924"/>
    </source>
</evidence>
<keyword evidence="7 9" id="KW-0482">Metalloprotease</keyword>
<evidence type="ECO:0000256" key="2">
    <source>
        <dbReference type="ARBA" id="ARBA00022670"/>
    </source>
</evidence>
<dbReference type="GO" id="GO:0160237">
    <property type="term" value="F:D-Ala-D-Ala dipeptidase activity"/>
    <property type="evidence" value="ECO:0007669"/>
    <property type="project" value="UniProtKB-EC"/>
</dbReference>
<comment type="similarity">
    <text evidence="9">Belongs to the peptidase M15D family.</text>
</comment>
<keyword evidence="2 9" id="KW-0645">Protease</keyword>
<evidence type="ECO:0000256" key="7">
    <source>
        <dbReference type="ARBA" id="ARBA00023049"/>
    </source>
</evidence>
<dbReference type="GO" id="GO:0008237">
    <property type="term" value="F:metallopeptidase activity"/>
    <property type="evidence" value="ECO:0007669"/>
    <property type="project" value="UniProtKB-KW"/>
</dbReference>
<dbReference type="PANTHER" id="PTHR43126">
    <property type="entry name" value="D-ALANYL-D-ALANINE DIPEPTIDASE"/>
    <property type="match status" value="1"/>
</dbReference>
<sequence>MLRKKDSIVMLIGGESSAESTDDTKKTIAADGIVNTENAVDTNDEGFVNIEEMSSEFVLDMRYATSNNFLKEKVYSCAKCYVRKEVAEALVKANNDLLAQGYRIKLFDCYRPHSVQKKMWKIFPNPGYVADPKGGSIHNKGAAVDITLVRSAGGGVDMGTDFDHFGKEAHHSYNGHSKTILSHRKLLRETMEKHGFKTIRTEWWHYNFKSNGGYKISDFKWKCD</sequence>
<keyword evidence="11" id="KW-1185">Reference proteome</keyword>
<keyword evidence="6 9" id="KW-0224">Dipeptidase</keyword>
<keyword evidence="8" id="KW-0961">Cell wall biogenesis/degradation</keyword>
<dbReference type="EMBL" id="VLNR01000023">
    <property type="protein sequence ID" value="TSE08417.1"/>
    <property type="molecule type" value="Genomic_DNA"/>
</dbReference>
<name>A0A554VKA6_9FLAO</name>
<gene>
    <name evidence="10" type="ORF">FOF46_12550</name>
</gene>
<evidence type="ECO:0000313" key="10">
    <source>
        <dbReference type="EMBL" id="TSE08417.1"/>
    </source>
</evidence>
<keyword evidence="5 9" id="KW-0862">Zinc</keyword>
<organism evidence="10 11">
    <name type="scientific">Aquimarina algiphila</name>
    <dbReference type="NCBI Taxonomy" id="2047982"/>
    <lineage>
        <taxon>Bacteria</taxon>
        <taxon>Pseudomonadati</taxon>
        <taxon>Bacteroidota</taxon>
        <taxon>Flavobacteriia</taxon>
        <taxon>Flavobacteriales</taxon>
        <taxon>Flavobacteriaceae</taxon>
        <taxon>Aquimarina</taxon>
    </lineage>
</organism>
<dbReference type="Proteomes" id="UP000318833">
    <property type="component" value="Unassembled WGS sequence"/>
</dbReference>
<feature type="binding site" evidence="9">
    <location>
        <position position="145"/>
    </location>
    <ligand>
        <name>Zn(2+)</name>
        <dbReference type="ChEBI" id="CHEBI:29105"/>
        <note>catalytic</note>
    </ligand>
</feature>
<dbReference type="PANTHER" id="PTHR43126:SF1">
    <property type="entry name" value="D-ALANYL-D-ALANINE DIPEPTIDASE"/>
    <property type="match status" value="1"/>
</dbReference>
<dbReference type="AlphaFoldDB" id="A0A554VKA6"/>
<evidence type="ECO:0000256" key="4">
    <source>
        <dbReference type="ARBA" id="ARBA00022801"/>
    </source>
</evidence>
<feature type="binding site" evidence="9">
    <location>
        <position position="138"/>
    </location>
    <ligand>
        <name>Zn(2+)</name>
        <dbReference type="ChEBI" id="CHEBI:29105"/>
        <note>catalytic</note>
    </ligand>
</feature>
<dbReference type="GO" id="GO:0006508">
    <property type="term" value="P:proteolysis"/>
    <property type="evidence" value="ECO:0007669"/>
    <property type="project" value="UniProtKB-KW"/>
</dbReference>
<evidence type="ECO:0000256" key="5">
    <source>
        <dbReference type="ARBA" id="ARBA00022833"/>
    </source>
</evidence>
<evidence type="ECO:0000256" key="8">
    <source>
        <dbReference type="ARBA" id="ARBA00023316"/>
    </source>
</evidence>
<evidence type="ECO:0000313" key="11">
    <source>
        <dbReference type="Proteomes" id="UP000318833"/>
    </source>
</evidence>
<comment type="caution">
    <text evidence="10">The sequence shown here is derived from an EMBL/GenBank/DDBJ whole genome shotgun (WGS) entry which is preliminary data.</text>
</comment>
<evidence type="ECO:0000256" key="1">
    <source>
        <dbReference type="ARBA" id="ARBA00001362"/>
    </source>
</evidence>
<reference evidence="10 11" key="1">
    <citation type="submission" date="2019-07" db="EMBL/GenBank/DDBJ databases">
        <title>The draft genome sequence of Aquimarina algiphila M91.</title>
        <authorList>
            <person name="Meng X."/>
        </authorList>
    </citation>
    <scope>NUCLEOTIDE SEQUENCE [LARGE SCALE GENOMIC DNA]</scope>
    <source>
        <strain evidence="10 11">M91</strain>
    </source>
</reference>
<dbReference type="Gene3D" id="3.30.1380.10">
    <property type="match status" value="1"/>
</dbReference>
<dbReference type="GO" id="GO:0071555">
    <property type="term" value="P:cell wall organization"/>
    <property type="evidence" value="ECO:0007669"/>
    <property type="project" value="UniProtKB-KW"/>
</dbReference>
<evidence type="ECO:0000256" key="3">
    <source>
        <dbReference type="ARBA" id="ARBA00022723"/>
    </source>
</evidence>
<accession>A0A554VKA6</accession>
<feature type="site" description="Transition state stabilizer" evidence="9">
    <location>
        <position position="111"/>
    </location>
</feature>
<dbReference type="InterPro" id="IPR009045">
    <property type="entry name" value="Zn_M74/Hedgehog-like"/>
</dbReference>
<dbReference type="InterPro" id="IPR018247">
    <property type="entry name" value="EF_Hand_1_Ca_BS"/>
</dbReference>
<dbReference type="Pfam" id="PF01427">
    <property type="entry name" value="Peptidase_M15"/>
    <property type="match status" value="1"/>
</dbReference>
<protein>
    <recommendedName>
        <fullName evidence="9">D-alanyl-D-alanine dipeptidase</fullName>
        <shortName evidence="9">D-Ala-D-Ala dipeptidase</shortName>
        <ecNumber evidence="9">3.4.13.22</ecNumber>
    </recommendedName>
</protein>
<comment type="function">
    <text evidence="9">Catalyzes hydrolysis of the D-alanyl-D-alanine dipeptide.</text>
</comment>
<comment type="cofactor">
    <cofactor evidence="9">
        <name>Zn(2+)</name>
        <dbReference type="ChEBI" id="CHEBI:29105"/>
    </cofactor>
    <text evidence="9">Binds 1 zinc ion per subunit.</text>
</comment>
<dbReference type="HAMAP" id="MF_01924">
    <property type="entry name" value="A_A_dipeptidase"/>
    <property type="match status" value="1"/>
</dbReference>